<dbReference type="SUPFAM" id="SSF56112">
    <property type="entry name" value="Protein kinase-like (PK-like)"/>
    <property type="match status" value="1"/>
</dbReference>
<dbReference type="AlphaFoldDB" id="A0A0F9GQB3"/>
<dbReference type="InterPro" id="IPR011009">
    <property type="entry name" value="Kinase-like_dom_sf"/>
</dbReference>
<sequence>MEKGEIIGKGRAAEVIYWGNNRVLKLFNKNIPSNIIDYQFREDSLIGKIFPNCPKAFEKIEENGRIGIIYEYIEGITLNELMGKKITSIGKALRMLAEIHVEMHKYESMDLDSLKNNFKSIILKINLLDDDQKKEIINDIEKLPDGNAICHGDLHPDNIIVSKNKLYVIDWANVYSGNPNSDVARTYYLIKYGTSPSDEDILKKSFIHRFLFKAIRSRLAKIYIKHYLKLTNNSIISLKEIKKWDLAIYAMRLREPVSLEYDNLLKMINNVLKHHK</sequence>
<protein>
    <recommendedName>
        <fullName evidence="1">Protein kinase domain-containing protein</fullName>
    </recommendedName>
</protein>
<dbReference type="InterPro" id="IPR002575">
    <property type="entry name" value="Aminoglycoside_PTrfase"/>
</dbReference>
<name>A0A0F9GQB3_9ZZZZ</name>
<dbReference type="GO" id="GO:0004672">
    <property type="term" value="F:protein kinase activity"/>
    <property type="evidence" value="ECO:0007669"/>
    <property type="project" value="InterPro"/>
</dbReference>
<dbReference type="PANTHER" id="PTHR21310">
    <property type="entry name" value="AMINOGLYCOSIDE PHOSPHOTRANSFERASE-RELATED-RELATED"/>
    <property type="match status" value="1"/>
</dbReference>
<accession>A0A0F9GQB3</accession>
<comment type="caution">
    <text evidence="2">The sequence shown here is derived from an EMBL/GenBank/DDBJ whole genome shotgun (WGS) entry which is preliminary data.</text>
</comment>
<organism evidence="2">
    <name type="scientific">marine sediment metagenome</name>
    <dbReference type="NCBI Taxonomy" id="412755"/>
    <lineage>
        <taxon>unclassified sequences</taxon>
        <taxon>metagenomes</taxon>
        <taxon>ecological metagenomes</taxon>
    </lineage>
</organism>
<proteinExistence type="predicted"/>
<reference evidence="2" key="1">
    <citation type="journal article" date="2015" name="Nature">
        <title>Complex archaea that bridge the gap between prokaryotes and eukaryotes.</title>
        <authorList>
            <person name="Spang A."/>
            <person name="Saw J.H."/>
            <person name="Jorgensen S.L."/>
            <person name="Zaremba-Niedzwiedzka K."/>
            <person name="Martijn J."/>
            <person name="Lind A.E."/>
            <person name="van Eijk R."/>
            <person name="Schleper C."/>
            <person name="Guy L."/>
            <person name="Ettema T.J."/>
        </authorList>
    </citation>
    <scope>NUCLEOTIDE SEQUENCE</scope>
</reference>
<dbReference type="InterPro" id="IPR000719">
    <property type="entry name" value="Prot_kinase_dom"/>
</dbReference>
<dbReference type="Pfam" id="PF01636">
    <property type="entry name" value="APH"/>
    <property type="match status" value="1"/>
</dbReference>
<evidence type="ECO:0000313" key="2">
    <source>
        <dbReference type="EMBL" id="KKM00984.1"/>
    </source>
</evidence>
<gene>
    <name evidence="2" type="ORF">LCGC14_1798950</name>
</gene>
<dbReference type="PANTHER" id="PTHR21310:SF15">
    <property type="entry name" value="AMINOGLYCOSIDE PHOSPHOTRANSFERASE DOMAIN-CONTAINING PROTEIN"/>
    <property type="match status" value="1"/>
</dbReference>
<feature type="domain" description="Protein kinase" evidence="1">
    <location>
        <begin position="1"/>
        <end position="276"/>
    </location>
</feature>
<dbReference type="Gene3D" id="3.90.1200.10">
    <property type="match status" value="1"/>
</dbReference>
<evidence type="ECO:0000259" key="1">
    <source>
        <dbReference type="PROSITE" id="PS50011"/>
    </source>
</evidence>
<dbReference type="EMBL" id="LAZR01017301">
    <property type="protein sequence ID" value="KKM00984.1"/>
    <property type="molecule type" value="Genomic_DNA"/>
</dbReference>
<dbReference type="GO" id="GO:0005524">
    <property type="term" value="F:ATP binding"/>
    <property type="evidence" value="ECO:0007669"/>
    <property type="project" value="InterPro"/>
</dbReference>
<dbReference type="InterPro" id="IPR051678">
    <property type="entry name" value="AGP_Transferase"/>
</dbReference>
<dbReference type="PROSITE" id="PS50011">
    <property type="entry name" value="PROTEIN_KINASE_DOM"/>
    <property type="match status" value="1"/>
</dbReference>